<dbReference type="OrthoDB" id="6350613at2759"/>
<feature type="region of interest" description="Disordered" evidence="1">
    <location>
        <begin position="94"/>
        <end position="154"/>
    </location>
</feature>
<feature type="compositionally biased region" description="Low complexity" evidence="1">
    <location>
        <begin position="336"/>
        <end position="354"/>
    </location>
</feature>
<sequence length="438" mass="45531">MGGIPKAMSAPPSTVLAPKPLKKRYIEDSSKPSCSFTSPPAFLVPQPPRVPASHSPAPGITTNVHSPSLSEDEISRHHACSALLKLANPQKTYPSSVVTVPSRPFPPSSGAPSDDPSVFRPLTPHSLPQPLGTPSFRATTRAPHPGAANTSVDANGNLHALNPFMRMRNAIADKYEDFKNSQKEKEEPLNLSKERIFKTSQQGLINRVVEKLCTEGFTDCSNTYSYAIFRNRLQLGDEKKPSGDGEVEPTGSTPSVSPPAVAQPPQAAGTGDVNSDSGISESSANGEGDGGSTSSRPASSNGGDPSSSGPSGISVIKFGGGENESPPASSKDANVTPSSAPDTSSASQHSSAHPVGSPASLPGSENGIVPSPPSVPSTSVEAQVDDSPSTPPQPLRKGKRKQGNPRPLVQGSRPRKESPSKRARSRKESGQSGDVDTK</sequence>
<reference evidence="2" key="1">
    <citation type="submission" date="2020-11" db="EMBL/GenBank/DDBJ databases">
        <authorList>
            <person name="Tran Van P."/>
        </authorList>
    </citation>
    <scope>NUCLEOTIDE SEQUENCE</scope>
</reference>
<name>A0A7R8ZK37_9CRUS</name>
<evidence type="ECO:0000313" key="2">
    <source>
        <dbReference type="EMBL" id="CAD7224456.1"/>
    </source>
</evidence>
<dbReference type="AlphaFoldDB" id="A0A7R8ZK37"/>
<evidence type="ECO:0000256" key="1">
    <source>
        <dbReference type="SAM" id="MobiDB-lite"/>
    </source>
</evidence>
<feature type="compositionally biased region" description="Polar residues" evidence="1">
    <location>
        <begin position="272"/>
        <end position="285"/>
    </location>
</feature>
<feature type="compositionally biased region" description="Low complexity" evidence="1">
    <location>
        <begin position="249"/>
        <end position="271"/>
    </location>
</feature>
<protein>
    <submittedName>
        <fullName evidence="2">Uncharacterized protein</fullName>
    </submittedName>
</protein>
<feature type="compositionally biased region" description="Polar residues" evidence="1">
    <location>
        <begin position="326"/>
        <end position="335"/>
    </location>
</feature>
<gene>
    <name evidence="2" type="ORF">CTOB1V02_LOCUS2414</name>
</gene>
<proteinExistence type="predicted"/>
<feature type="region of interest" description="Disordered" evidence="1">
    <location>
        <begin position="237"/>
        <end position="438"/>
    </location>
</feature>
<feature type="region of interest" description="Disordered" evidence="1">
    <location>
        <begin position="1"/>
        <end position="73"/>
    </location>
</feature>
<dbReference type="EMBL" id="OB660373">
    <property type="protein sequence ID" value="CAD7224456.1"/>
    <property type="molecule type" value="Genomic_DNA"/>
</dbReference>
<accession>A0A7R8ZK37</accession>
<feature type="compositionally biased region" description="Polar residues" evidence="1">
    <location>
        <begin position="60"/>
        <end position="69"/>
    </location>
</feature>
<organism evidence="2">
    <name type="scientific">Cyprideis torosa</name>
    <dbReference type="NCBI Taxonomy" id="163714"/>
    <lineage>
        <taxon>Eukaryota</taxon>
        <taxon>Metazoa</taxon>
        <taxon>Ecdysozoa</taxon>
        <taxon>Arthropoda</taxon>
        <taxon>Crustacea</taxon>
        <taxon>Oligostraca</taxon>
        <taxon>Ostracoda</taxon>
        <taxon>Podocopa</taxon>
        <taxon>Podocopida</taxon>
        <taxon>Cytherocopina</taxon>
        <taxon>Cytheroidea</taxon>
        <taxon>Cytherideidae</taxon>
        <taxon>Cyprideis</taxon>
    </lineage>
</organism>
<feature type="compositionally biased region" description="Low complexity" evidence="1">
    <location>
        <begin position="297"/>
        <end position="314"/>
    </location>
</feature>